<proteinExistence type="predicted"/>
<dbReference type="EMBL" id="HBIK01004143">
    <property type="protein sequence ID" value="CAE0377044.1"/>
    <property type="molecule type" value="Transcribed_RNA"/>
</dbReference>
<feature type="compositionally biased region" description="Basic and acidic residues" evidence="1">
    <location>
        <begin position="32"/>
        <end position="46"/>
    </location>
</feature>
<gene>
    <name evidence="2" type="ORF">ECRA1380_LOCUS1999</name>
</gene>
<accession>A0A7S3K817</accession>
<dbReference type="AlphaFoldDB" id="A0A7S3K817"/>
<evidence type="ECO:0000313" key="2">
    <source>
        <dbReference type="EMBL" id="CAE0377044.1"/>
    </source>
</evidence>
<reference evidence="2" key="1">
    <citation type="submission" date="2021-01" db="EMBL/GenBank/DDBJ databases">
        <authorList>
            <person name="Corre E."/>
            <person name="Pelletier E."/>
            <person name="Niang G."/>
            <person name="Scheremetjew M."/>
            <person name="Finn R."/>
            <person name="Kale V."/>
            <person name="Holt S."/>
            <person name="Cochrane G."/>
            <person name="Meng A."/>
            <person name="Brown T."/>
            <person name="Cohen L."/>
        </authorList>
    </citation>
    <scope>NUCLEOTIDE SEQUENCE</scope>
    <source>
        <strain evidence="2">CT5</strain>
    </source>
</reference>
<organism evidence="2">
    <name type="scientific">Euplotes crassus</name>
    <dbReference type="NCBI Taxonomy" id="5936"/>
    <lineage>
        <taxon>Eukaryota</taxon>
        <taxon>Sar</taxon>
        <taxon>Alveolata</taxon>
        <taxon>Ciliophora</taxon>
        <taxon>Intramacronucleata</taxon>
        <taxon>Spirotrichea</taxon>
        <taxon>Hypotrichia</taxon>
        <taxon>Euplotida</taxon>
        <taxon>Euplotidae</taxon>
        <taxon>Moneuplotes</taxon>
    </lineage>
</organism>
<protein>
    <submittedName>
        <fullName evidence="2">Uncharacterized protein</fullName>
    </submittedName>
</protein>
<feature type="compositionally biased region" description="Basic and acidic residues" evidence="1">
    <location>
        <begin position="72"/>
        <end position="81"/>
    </location>
</feature>
<evidence type="ECO:0000256" key="1">
    <source>
        <dbReference type="SAM" id="MobiDB-lite"/>
    </source>
</evidence>
<sequence>MTNPPKEAILPIPETDDLQEHESSAMQSMARVQEDEKVGHDSPKEELTEDGTGQRHGAFETGSDGQAPLAEPRAEDSHHGDMSASIPFLVNACESLLSKTEKFENFVISHQKETDKRLDGLDLKLKDIHQYVKTMSTRIESVATAEAVDNLDAKMTKIMEKLGVESE</sequence>
<feature type="region of interest" description="Disordered" evidence="1">
    <location>
        <begin position="1"/>
        <end position="81"/>
    </location>
</feature>
<name>A0A7S3K817_EUPCR</name>